<organism evidence="1 2">
    <name type="scientific">Streptomyces noursei</name>
    <name type="common">Streptomyces albulus</name>
    <dbReference type="NCBI Taxonomy" id="1971"/>
    <lineage>
        <taxon>Bacteria</taxon>
        <taxon>Bacillati</taxon>
        <taxon>Actinomycetota</taxon>
        <taxon>Actinomycetes</taxon>
        <taxon>Kitasatosporales</taxon>
        <taxon>Streptomycetaceae</taxon>
        <taxon>Streptomyces</taxon>
    </lineage>
</organism>
<keyword evidence="2" id="KW-1185">Reference proteome</keyword>
<evidence type="ECO:0000313" key="2">
    <source>
        <dbReference type="Proteomes" id="UP000236047"/>
    </source>
</evidence>
<reference evidence="2" key="1">
    <citation type="submission" date="2015-09" db="EMBL/GenBank/DDBJ databases">
        <authorList>
            <person name="Graham D.E."/>
            <person name="Mahan K.M."/>
            <person name="Klingeman D.M."/>
            <person name="Fida T."/>
            <person name="Giannone R.J."/>
            <person name="Hettich R.L."/>
            <person name="Parry R.J."/>
            <person name="Spain J.C."/>
        </authorList>
    </citation>
    <scope>NUCLEOTIDE SEQUENCE [LARGE SCALE GENOMIC DNA]</scope>
    <source>
        <strain evidence="2">JCM 4701</strain>
    </source>
</reference>
<dbReference type="Proteomes" id="UP000236047">
    <property type="component" value="Unassembled WGS sequence"/>
</dbReference>
<dbReference type="AlphaFoldDB" id="A0A2N8P8D9"/>
<gene>
    <name evidence="1" type="ORF">AOB60_23375</name>
</gene>
<dbReference type="EMBL" id="LJSN01000003">
    <property type="protein sequence ID" value="PNE37298.1"/>
    <property type="molecule type" value="Genomic_DNA"/>
</dbReference>
<evidence type="ECO:0000313" key="1">
    <source>
        <dbReference type="EMBL" id="PNE37298.1"/>
    </source>
</evidence>
<comment type="caution">
    <text evidence="1">The sequence shown here is derived from an EMBL/GenBank/DDBJ whole genome shotgun (WGS) entry which is preliminary data.</text>
</comment>
<accession>A0A2N8P8D9</accession>
<proteinExistence type="predicted"/>
<name>A0A2N8P8D9_STRNR</name>
<sequence>MRTAFSASRLSSARISVTRSRARCLRTFSTSPAGRTVRSSAAGLVCRQLRRGTAGQQIAQHCLQLVGGANSCLGEVDASFVEQGQGRGVIVHVHLTPVSVDVGRGSGGSIDPVVLAAATTGELTDAAGRRGGYIHDGLAAGDEPLGQVSGEPIGVLHHPLALRPAAPPVKRRRYSARFASILSEPAC</sequence>
<protein>
    <submittedName>
        <fullName evidence="1">Uncharacterized protein</fullName>
    </submittedName>
</protein>